<name>A0A090IF72_9GAMM</name>
<protein>
    <submittedName>
        <fullName evidence="1">Uncharacterized protein</fullName>
    </submittedName>
</protein>
<reference evidence="1 2" key="1">
    <citation type="submission" date="2016-11" db="EMBL/GenBank/DDBJ databases">
        <authorList>
            <person name="Jaros S."/>
            <person name="Januszkiewicz K."/>
            <person name="Wedrychowicz H."/>
        </authorList>
    </citation>
    <scope>NUCLEOTIDE SEQUENCE [LARGE SCALE GENOMIC DNA]</scope>
    <source>
        <strain evidence="1">NVI 5450</strain>
    </source>
</reference>
<evidence type="ECO:0000313" key="1">
    <source>
        <dbReference type="EMBL" id="SGZ08957.1"/>
    </source>
</evidence>
<evidence type="ECO:0000313" key="2">
    <source>
        <dbReference type="Proteomes" id="UP000183794"/>
    </source>
</evidence>
<dbReference type="HOGENOM" id="CLU_926328_0_0_6"/>
<dbReference type="AlphaFoldDB" id="A0A090IF72"/>
<dbReference type="RefSeq" id="WP_045110958.1">
    <property type="nucleotide sequence ID" value="NZ_CAWRBC010000036.1"/>
</dbReference>
<dbReference type="KEGG" id="mvs:MVIS_2863"/>
<sequence>MQIVLRDSNQGPFLSKVLDYGQAEALLDEAQLAEIKNKAVLMSLKLADKFYNKHKMHLLENAAYDVIGVTSLGLMSLSHHDLAQALKLIVTPNGIVKSFQKGWSMLSSVSKYKLNGKSVYGDIDPTLLDKISTPSDADEWQGWQSYQDALLEFNREESIVCLLKQFYAQTSYDPLDFLSLECVFAEVVLYRLFFGPVKVRPDLKQRIAKIELEDAWFSIEYLDQQIKLTLSELPSPLAETIKVELGQYFTSGLVRTLTFAKNYRELRLKDASPERLERFEYKEGLTGLLGWPVYIVM</sequence>
<organism evidence="1 2">
    <name type="scientific">Moritella viscosa</name>
    <dbReference type="NCBI Taxonomy" id="80854"/>
    <lineage>
        <taxon>Bacteria</taxon>
        <taxon>Pseudomonadati</taxon>
        <taxon>Pseudomonadota</taxon>
        <taxon>Gammaproteobacteria</taxon>
        <taxon>Alteromonadales</taxon>
        <taxon>Moritellaceae</taxon>
        <taxon>Moritella</taxon>
    </lineage>
</organism>
<dbReference type="EMBL" id="FPLD01000091">
    <property type="protein sequence ID" value="SGZ08957.1"/>
    <property type="molecule type" value="Genomic_DNA"/>
</dbReference>
<dbReference type="PATRIC" id="fig|80854.5.peg.3038"/>
<proteinExistence type="predicted"/>
<dbReference type="STRING" id="80854.MVIS_2863"/>
<dbReference type="Proteomes" id="UP000183794">
    <property type="component" value="Unassembled WGS sequence"/>
</dbReference>
<dbReference type="OrthoDB" id="5756936at2"/>
<gene>
    <name evidence="1" type="ORF">NVI5450_3398</name>
</gene>
<accession>A0A090IF72</accession>